<comment type="function">
    <text evidence="8 9">Component of the 90S pre-ribosome involved in the maturation of rRNAs. Required for early cleavages of the pre-RNAs in the 40S ribosomal subunit maturation pathway.</text>
</comment>
<evidence type="ECO:0000256" key="2">
    <source>
        <dbReference type="ARBA" id="ARBA00009418"/>
    </source>
</evidence>
<evidence type="ECO:0000256" key="9">
    <source>
        <dbReference type="RuleBase" id="RU368027"/>
    </source>
</evidence>
<organism evidence="11 12">
    <name type="scientific">Ceratobasidium theobromae</name>
    <dbReference type="NCBI Taxonomy" id="1582974"/>
    <lineage>
        <taxon>Eukaryota</taxon>
        <taxon>Fungi</taxon>
        <taxon>Dikarya</taxon>
        <taxon>Basidiomycota</taxon>
        <taxon>Agaricomycotina</taxon>
        <taxon>Agaricomycetes</taxon>
        <taxon>Cantharellales</taxon>
        <taxon>Ceratobasidiaceae</taxon>
        <taxon>Ceratobasidium</taxon>
    </lineage>
</organism>
<dbReference type="Proteomes" id="UP000383932">
    <property type="component" value="Unassembled WGS sequence"/>
</dbReference>
<comment type="caution">
    <text evidence="11">The sequence shown here is derived from an EMBL/GenBank/DDBJ whole genome shotgun (WGS) entry which is preliminary data.</text>
</comment>
<evidence type="ECO:0000256" key="7">
    <source>
        <dbReference type="ARBA" id="ARBA00023274"/>
    </source>
</evidence>
<proteinExistence type="inferred from homology"/>
<sequence length="198" mass="22409">MEHSAKRSKHAPTEVSSKRPVSRHRQVIDVPSIPSRDPRFGPLAGPLSQPHFARAYSFIPDLQRDEAESLRTSLAKARKQRAPSDTVDSLHRALKHAESALEKAQRDERERQALDKARAEEKEKQKAGKRPWYMKKSEKRDLLLKAKFDHLAAAGGQNAVRKAIDKRKKKLAQKEKKARPFTQAQARAFSDAGPSTQH</sequence>
<dbReference type="InterPro" id="IPR009292">
    <property type="entry name" value="RRP36"/>
</dbReference>
<keyword evidence="6 9" id="KW-0539">Nucleus</keyword>
<dbReference type="GO" id="GO:0005730">
    <property type="term" value="C:nucleolus"/>
    <property type="evidence" value="ECO:0007669"/>
    <property type="project" value="UniProtKB-SubCell"/>
</dbReference>
<dbReference type="PANTHER" id="PTHR21738:SF0">
    <property type="entry name" value="RIBOSOMAL RNA PROCESSING PROTEIN 36 HOMOLOG"/>
    <property type="match status" value="1"/>
</dbReference>
<keyword evidence="12" id="KW-1185">Reference proteome</keyword>
<dbReference type="OrthoDB" id="448446at2759"/>
<evidence type="ECO:0000256" key="10">
    <source>
        <dbReference type="SAM" id="MobiDB-lite"/>
    </source>
</evidence>
<dbReference type="PANTHER" id="PTHR21738">
    <property type="entry name" value="RIBOSOMAL RNA PROCESSING PROTEIN 36 HOMOLOG"/>
    <property type="match status" value="1"/>
</dbReference>
<gene>
    <name evidence="11" type="ORF">CTheo_2534</name>
</gene>
<protein>
    <recommendedName>
        <fullName evidence="9">rRNA biogenesis protein RRP36</fullName>
    </recommendedName>
</protein>
<comment type="subunit">
    <text evidence="9">Associates with 90S and pre-40S pre-ribosomal particles.</text>
</comment>
<dbReference type="GO" id="GO:0030686">
    <property type="term" value="C:90S preribosome"/>
    <property type="evidence" value="ECO:0007669"/>
    <property type="project" value="TreeGrafter"/>
</dbReference>
<dbReference type="EMBL" id="SSOP01000026">
    <property type="protein sequence ID" value="KAB5594065.1"/>
    <property type="molecule type" value="Genomic_DNA"/>
</dbReference>
<feature type="compositionally biased region" description="Basic residues" evidence="10">
    <location>
        <begin position="1"/>
        <end position="10"/>
    </location>
</feature>
<feature type="compositionally biased region" description="Basic residues" evidence="10">
    <location>
        <begin position="164"/>
        <end position="179"/>
    </location>
</feature>
<evidence type="ECO:0000256" key="4">
    <source>
        <dbReference type="ARBA" id="ARBA00022552"/>
    </source>
</evidence>
<evidence type="ECO:0000313" key="12">
    <source>
        <dbReference type="Proteomes" id="UP000383932"/>
    </source>
</evidence>
<reference evidence="11 12" key="1">
    <citation type="journal article" date="2019" name="Fungal Biol. Biotechnol.">
        <title>Draft genome sequence of fastidious pathogen Ceratobasidium theobromae, which causes vascular-streak dieback in Theobroma cacao.</title>
        <authorList>
            <person name="Ali S.S."/>
            <person name="Asman A."/>
            <person name="Shao J."/>
            <person name="Firmansyah A.P."/>
            <person name="Susilo A.W."/>
            <person name="Rosmana A."/>
            <person name="McMahon P."/>
            <person name="Junaid M."/>
            <person name="Guest D."/>
            <person name="Kheng T.Y."/>
            <person name="Meinhardt L.W."/>
            <person name="Bailey B.A."/>
        </authorList>
    </citation>
    <scope>NUCLEOTIDE SEQUENCE [LARGE SCALE GENOMIC DNA]</scope>
    <source>
        <strain evidence="11 12">CT2</strain>
    </source>
</reference>
<feature type="region of interest" description="Disordered" evidence="10">
    <location>
        <begin position="67"/>
        <end position="135"/>
    </location>
</feature>
<keyword evidence="3 9" id="KW-0690">Ribosome biogenesis</keyword>
<evidence type="ECO:0000256" key="5">
    <source>
        <dbReference type="ARBA" id="ARBA00023054"/>
    </source>
</evidence>
<feature type="compositionally biased region" description="Basic and acidic residues" evidence="10">
    <location>
        <begin position="88"/>
        <end position="126"/>
    </location>
</feature>
<evidence type="ECO:0000256" key="3">
    <source>
        <dbReference type="ARBA" id="ARBA00022517"/>
    </source>
</evidence>
<dbReference type="GO" id="GO:0000462">
    <property type="term" value="P:maturation of SSU-rRNA from tricistronic rRNA transcript (SSU-rRNA, 5.8S rRNA, LSU-rRNA)"/>
    <property type="evidence" value="ECO:0007669"/>
    <property type="project" value="TreeGrafter"/>
</dbReference>
<evidence type="ECO:0000256" key="6">
    <source>
        <dbReference type="ARBA" id="ARBA00023242"/>
    </source>
</evidence>
<evidence type="ECO:0000313" key="11">
    <source>
        <dbReference type="EMBL" id="KAB5594065.1"/>
    </source>
</evidence>
<evidence type="ECO:0000256" key="1">
    <source>
        <dbReference type="ARBA" id="ARBA00004604"/>
    </source>
</evidence>
<evidence type="ECO:0000256" key="8">
    <source>
        <dbReference type="ARBA" id="ARBA00025053"/>
    </source>
</evidence>
<name>A0A5N5QQM4_9AGAM</name>
<comment type="subcellular location">
    <subcellularLocation>
        <location evidence="1 9">Nucleus</location>
        <location evidence="1 9">Nucleolus</location>
    </subcellularLocation>
</comment>
<keyword evidence="4 9" id="KW-0698">rRNA processing</keyword>
<comment type="similarity">
    <text evidence="2 9">Belongs to the RRP36 family.</text>
</comment>
<keyword evidence="7 9" id="KW-0687">Ribonucleoprotein</keyword>
<dbReference type="AlphaFoldDB" id="A0A5N5QQM4"/>
<feature type="region of interest" description="Disordered" evidence="10">
    <location>
        <begin position="154"/>
        <end position="198"/>
    </location>
</feature>
<feature type="region of interest" description="Disordered" evidence="10">
    <location>
        <begin position="1"/>
        <end position="46"/>
    </location>
</feature>
<dbReference type="Pfam" id="PF06102">
    <property type="entry name" value="RRP36"/>
    <property type="match status" value="1"/>
</dbReference>
<keyword evidence="5" id="KW-0175">Coiled coil</keyword>
<accession>A0A5N5QQM4</accession>